<dbReference type="Proteomes" id="UP001213979">
    <property type="component" value="Unassembled WGS sequence"/>
</dbReference>
<feature type="region of interest" description="Disordered" evidence="1">
    <location>
        <begin position="1"/>
        <end position="21"/>
    </location>
</feature>
<name>A0ABT5VZK2_9BACL</name>
<organism evidence="2 3">
    <name type="scientific">Anoxybacteroides rupiense</name>
    <dbReference type="NCBI Taxonomy" id="311460"/>
    <lineage>
        <taxon>Bacteria</taxon>
        <taxon>Bacillati</taxon>
        <taxon>Bacillota</taxon>
        <taxon>Bacilli</taxon>
        <taxon>Bacillales</taxon>
        <taxon>Anoxybacillaceae</taxon>
        <taxon>Anoxybacteroides</taxon>
    </lineage>
</organism>
<evidence type="ECO:0000313" key="2">
    <source>
        <dbReference type="EMBL" id="MDE8562483.1"/>
    </source>
</evidence>
<dbReference type="EMBL" id="JAQOTG010000001">
    <property type="protein sequence ID" value="MDE8562483.1"/>
    <property type="molecule type" value="Genomic_DNA"/>
</dbReference>
<keyword evidence="3" id="KW-1185">Reference proteome</keyword>
<gene>
    <name evidence="2" type="ORF">PNH38_01140</name>
</gene>
<reference evidence="2 3" key="1">
    <citation type="submission" date="2023-01" db="EMBL/GenBank/DDBJ databases">
        <title>Genome-based reclassification of Anoxybacillus geothermalis as a later heterotypic synonym of Anoxybacillus rupiensis.</title>
        <authorList>
            <person name="Inan Bektas K."/>
            <person name="Canakci S."/>
            <person name="Belduz A.A."/>
            <person name="Guler H.H."/>
        </authorList>
    </citation>
    <scope>NUCLEOTIDE SEQUENCE [LARGE SCALE GENOMIC DNA]</scope>
    <source>
        <strain evidence="2 3">DSM 17127</strain>
    </source>
</reference>
<protein>
    <submittedName>
        <fullName evidence="2">Uncharacterized protein</fullName>
    </submittedName>
</protein>
<accession>A0ABT5VZK2</accession>
<evidence type="ECO:0000256" key="1">
    <source>
        <dbReference type="SAM" id="MobiDB-lite"/>
    </source>
</evidence>
<evidence type="ECO:0000313" key="3">
    <source>
        <dbReference type="Proteomes" id="UP001213979"/>
    </source>
</evidence>
<sequence length="42" mass="4458">MNLSHELLGKPNRPADDTGYEVGTACANKGGTAEKQGLFRPL</sequence>
<proteinExistence type="predicted"/>
<comment type="caution">
    <text evidence="2">The sequence shown here is derived from an EMBL/GenBank/DDBJ whole genome shotgun (WGS) entry which is preliminary data.</text>
</comment>